<evidence type="ECO:0000256" key="7">
    <source>
        <dbReference type="SAM" id="MobiDB-lite"/>
    </source>
</evidence>
<dbReference type="FunFam" id="1.10.10.10:FF:000411">
    <property type="entry name" value="Ecdysone-induced protein 74EF isoform A"/>
    <property type="match status" value="1"/>
</dbReference>
<feature type="compositionally biased region" description="Basic and acidic residues" evidence="7">
    <location>
        <begin position="89"/>
        <end position="98"/>
    </location>
</feature>
<dbReference type="GO" id="GO:0043565">
    <property type="term" value="F:sequence-specific DNA binding"/>
    <property type="evidence" value="ECO:0007669"/>
    <property type="project" value="InterPro"/>
</dbReference>
<evidence type="ECO:0000256" key="6">
    <source>
        <dbReference type="RuleBase" id="RU004019"/>
    </source>
</evidence>
<evidence type="ECO:0000259" key="8">
    <source>
        <dbReference type="PROSITE" id="PS50061"/>
    </source>
</evidence>
<feature type="region of interest" description="Disordered" evidence="7">
    <location>
        <begin position="483"/>
        <end position="514"/>
    </location>
</feature>
<evidence type="ECO:0000256" key="5">
    <source>
        <dbReference type="ARBA" id="ARBA00023242"/>
    </source>
</evidence>
<evidence type="ECO:0000313" key="10">
    <source>
        <dbReference type="Proteomes" id="UP000198287"/>
    </source>
</evidence>
<dbReference type="PRINTS" id="PR00454">
    <property type="entry name" value="ETSDOMAIN"/>
</dbReference>
<feature type="region of interest" description="Disordered" evidence="7">
    <location>
        <begin position="56"/>
        <end position="128"/>
    </location>
</feature>
<dbReference type="GO" id="GO:0005634">
    <property type="term" value="C:nucleus"/>
    <property type="evidence" value="ECO:0007669"/>
    <property type="project" value="UniProtKB-SubCell"/>
</dbReference>
<dbReference type="Pfam" id="PF00178">
    <property type="entry name" value="Ets"/>
    <property type="match status" value="1"/>
</dbReference>
<dbReference type="SUPFAM" id="SSF46785">
    <property type="entry name" value="Winged helix' DNA-binding domain"/>
    <property type="match status" value="1"/>
</dbReference>
<dbReference type="SMART" id="SM00413">
    <property type="entry name" value="ETS"/>
    <property type="match status" value="1"/>
</dbReference>
<name>A0A226E610_FOLCA</name>
<feature type="domain" description="ETS" evidence="8">
    <location>
        <begin position="555"/>
        <end position="637"/>
    </location>
</feature>
<evidence type="ECO:0000256" key="2">
    <source>
        <dbReference type="ARBA" id="ARBA00005562"/>
    </source>
</evidence>
<dbReference type="PANTHER" id="PTHR11849">
    <property type="entry name" value="ETS"/>
    <property type="match status" value="1"/>
</dbReference>
<keyword evidence="5 6" id="KW-0539">Nucleus</keyword>
<evidence type="ECO:0000256" key="3">
    <source>
        <dbReference type="ARBA" id="ARBA00022473"/>
    </source>
</evidence>
<keyword evidence="10" id="KW-1185">Reference proteome</keyword>
<evidence type="ECO:0000256" key="1">
    <source>
        <dbReference type="ARBA" id="ARBA00004123"/>
    </source>
</evidence>
<dbReference type="PROSITE" id="PS00345">
    <property type="entry name" value="ETS_DOMAIN_1"/>
    <property type="match status" value="1"/>
</dbReference>
<gene>
    <name evidence="9" type="ORF">Fcan01_12374</name>
</gene>
<feature type="compositionally biased region" description="Acidic residues" evidence="7">
    <location>
        <begin position="61"/>
        <end position="71"/>
    </location>
</feature>
<dbReference type="GO" id="GO:0040034">
    <property type="term" value="P:regulation of development, heterochronic"/>
    <property type="evidence" value="ECO:0007669"/>
    <property type="project" value="UniProtKB-ARBA"/>
</dbReference>
<dbReference type="STRING" id="158441.A0A226E610"/>
<comment type="caution">
    <text evidence="9">The sequence shown here is derived from an EMBL/GenBank/DDBJ whole genome shotgun (WGS) entry which is preliminary data.</text>
</comment>
<feature type="region of interest" description="Disordered" evidence="7">
    <location>
        <begin position="1"/>
        <end position="38"/>
    </location>
</feature>
<dbReference type="AlphaFoldDB" id="A0A226E610"/>
<dbReference type="GO" id="GO:0001228">
    <property type="term" value="F:DNA-binding transcription activator activity, RNA polymerase II-specific"/>
    <property type="evidence" value="ECO:0007669"/>
    <property type="project" value="UniProtKB-ARBA"/>
</dbReference>
<evidence type="ECO:0000256" key="4">
    <source>
        <dbReference type="ARBA" id="ARBA00023125"/>
    </source>
</evidence>
<dbReference type="GO" id="GO:0006914">
    <property type="term" value="P:autophagy"/>
    <property type="evidence" value="ECO:0007669"/>
    <property type="project" value="UniProtKB-ARBA"/>
</dbReference>
<dbReference type="InterPro" id="IPR036390">
    <property type="entry name" value="WH_DNA-bd_sf"/>
</dbReference>
<dbReference type="InterPro" id="IPR036388">
    <property type="entry name" value="WH-like_DNA-bd_sf"/>
</dbReference>
<reference evidence="9 10" key="1">
    <citation type="submission" date="2015-12" db="EMBL/GenBank/DDBJ databases">
        <title>The genome of Folsomia candida.</title>
        <authorList>
            <person name="Faddeeva A."/>
            <person name="Derks M.F."/>
            <person name="Anvar Y."/>
            <person name="Smit S."/>
            <person name="Van Straalen N."/>
            <person name="Roelofs D."/>
        </authorList>
    </citation>
    <scope>NUCLEOTIDE SEQUENCE [LARGE SCALE GENOMIC DNA]</scope>
    <source>
        <strain evidence="9 10">VU population</strain>
        <tissue evidence="9">Whole body</tissue>
    </source>
</reference>
<dbReference type="EMBL" id="LNIX01000006">
    <property type="protein sequence ID" value="OXA53053.1"/>
    <property type="molecule type" value="Genomic_DNA"/>
</dbReference>
<feature type="compositionally biased region" description="Low complexity" evidence="7">
    <location>
        <begin position="489"/>
        <end position="514"/>
    </location>
</feature>
<dbReference type="InterPro" id="IPR046328">
    <property type="entry name" value="ETS_fam"/>
</dbReference>
<sequence length="651" mass="71010">MSVSEGGLLKVEEMELERSSPLNLRTATRSGSVSPTFQKKIPSRKMLLLRISRASVKKEEMEEEDEEDEGAPLDLSCPGRRSSSSGVGDDFRVTKSRGDSCSSSSSIEWNREYTEEDSDDSDGQPMDLGINPKAYKKSLMKRYRHSVSQSGYVVHGCKLEGCKYWVNLAPEVDVTGESILRKGLRVAEDQGSILPGLAGCGVGGWWWIVLRDMECQVVVIIGPNSTLSGLGSCPEYRRCIIYQILSPLGVMNEKSAAPVDGCNGRGIPCGQMGQGFDGSGVGLSGLLELESGSPGRQSTLLQGILNHHPLPLPHRLPPYNHNSTGSLPPSPADSGVSDVDSSSSGHTSNDDTKGRLQPTPGTQTPESPSPGGYLGSPYCQLPVRHPYSLNRQHQPGPEHISTTFLLSHHYCHPYHHANIRDKTTATAASTSTTTTTNPDGGYPFGGVSGQYCDLANGGNYHHLGGGQHAAMLNATISHLGSHHGHYGHHPLLGGPLGHTPSATSTNTSSPSSSSSMEEFYLAELGFPPRIKKKSRKPKGIDQGPMKRKSREGSTTYLWEFLLKLLQDKEYCPRYIKWTNREKGIFKLVDSKAVSRLWGLHKNKPDMNYETMGRALRYYYQRGILAKVDGQRLVYQFVDVPKDIVEIDCTGA</sequence>
<dbReference type="PROSITE" id="PS00346">
    <property type="entry name" value="ETS_DOMAIN_2"/>
    <property type="match status" value="1"/>
</dbReference>
<keyword evidence="3" id="KW-0217">Developmental protein</keyword>
<evidence type="ECO:0000313" key="9">
    <source>
        <dbReference type="EMBL" id="OXA53053.1"/>
    </source>
</evidence>
<proteinExistence type="inferred from homology"/>
<comment type="similarity">
    <text evidence="2 6">Belongs to the ETS family.</text>
</comment>
<keyword evidence="4 6" id="KW-0238">DNA-binding</keyword>
<dbReference type="OrthoDB" id="8196042at2759"/>
<dbReference type="PROSITE" id="PS50061">
    <property type="entry name" value="ETS_DOMAIN_3"/>
    <property type="match status" value="1"/>
</dbReference>
<feature type="compositionally biased region" description="Polar residues" evidence="7">
    <location>
        <begin position="20"/>
        <end position="37"/>
    </location>
</feature>
<dbReference type="Gene3D" id="1.10.10.10">
    <property type="entry name" value="Winged helix-like DNA-binding domain superfamily/Winged helix DNA-binding domain"/>
    <property type="match status" value="1"/>
</dbReference>
<dbReference type="Proteomes" id="UP000198287">
    <property type="component" value="Unassembled WGS sequence"/>
</dbReference>
<dbReference type="PANTHER" id="PTHR11849:SF191">
    <property type="entry name" value="ECDYSONE-INDUCED PROTEIN 74EF ISOFORM B"/>
    <property type="match status" value="1"/>
</dbReference>
<accession>A0A226E610</accession>
<feature type="region of interest" description="Disordered" evidence="7">
    <location>
        <begin position="312"/>
        <end position="378"/>
    </location>
</feature>
<dbReference type="InterPro" id="IPR000418">
    <property type="entry name" value="Ets_dom"/>
</dbReference>
<comment type="subcellular location">
    <subcellularLocation>
        <location evidence="1 6">Nucleus</location>
    </subcellularLocation>
</comment>
<organism evidence="9 10">
    <name type="scientific">Folsomia candida</name>
    <name type="common">Springtail</name>
    <dbReference type="NCBI Taxonomy" id="158441"/>
    <lineage>
        <taxon>Eukaryota</taxon>
        <taxon>Metazoa</taxon>
        <taxon>Ecdysozoa</taxon>
        <taxon>Arthropoda</taxon>
        <taxon>Hexapoda</taxon>
        <taxon>Collembola</taxon>
        <taxon>Entomobryomorpha</taxon>
        <taxon>Isotomoidea</taxon>
        <taxon>Isotomidae</taxon>
        <taxon>Proisotominae</taxon>
        <taxon>Folsomia</taxon>
    </lineage>
</organism>
<dbReference type="GO" id="GO:0030154">
    <property type="term" value="P:cell differentiation"/>
    <property type="evidence" value="ECO:0007669"/>
    <property type="project" value="TreeGrafter"/>
</dbReference>
<protein>
    <submittedName>
        <fullName evidence="9">Ecdysone-induced protein 74EF isoform B</fullName>
    </submittedName>
</protein>
<feature type="compositionally biased region" description="Low complexity" evidence="7">
    <location>
        <begin position="333"/>
        <end position="347"/>
    </location>
</feature>